<keyword evidence="1" id="KW-0472">Membrane</keyword>
<keyword evidence="3" id="KW-1185">Reference proteome</keyword>
<evidence type="ECO:0000256" key="1">
    <source>
        <dbReference type="SAM" id="Phobius"/>
    </source>
</evidence>
<evidence type="ECO:0000313" key="3">
    <source>
        <dbReference type="Proteomes" id="UP000241462"/>
    </source>
</evidence>
<organism evidence="2 3">
    <name type="scientific">Coniella lustricola</name>
    <dbReference type="NCBI Taxonomy" id="2025994"/>
    <lineage>
        <taxon>Eukaryota</taxon>
        <taxon>Fungi</taxon>
        <taxon>Dikarya</taxon>
        <taxon>Ascomycota</taxon>
        <taxon>Pezizomycotina</taxon>
        <taxon>Sordariomycetes</taxon>
        <taxon>Sordariomycetidae</taxon>
        <taxon>Diaporthales</taxon>
        <taxon>Schizoparmaceae</taxon>
        <taxon>Coniella</taxon>
    </lineage>
</organism>
<reference evidence="2 3" key="1">
    <citation type="journal article" date="2018" name="Mycol. Prog.">
        <title>Coniella lustricola, a new species from submerged detritus.</title>
        <authorList>
            <person name="Raudabaugh D.B."/>
            <person name="Iturriaga T."/>
            <person name="Carver A."/>
            <person name="Mondo S."/>
            <person name="Pangilinan J."/>
            <person name="Lipzen A."/>
            <person name="He G."/>
            <person name="Amirebrahimi M."/>
            <person name="Grigoriev I.V."/>
            <person name="Miller A.N."/>
        </authorList>
    </citation>
    <scope>NUCLEOTIDE SEQUENCE [LARGE SCALE GENOMIC DNA]</scope>
    <source>
        <strain evidence="2 3">B22-T-1</strain>
    </source>
</reference>
<gene>
    <name evidence="2" type="ORF">BD289DRAFT_432986</name>
</gene>
<dbReference type="InParanoid" id="A0A2T3A916"/>
<keyword evidence="1" id="KW-1133">Transmembrane helix</keyword>
<dbReference type="Proteomes" id="UP000241462">
    <property type="component" value="Unassembled WGS sequence"/>
</dbReference>
<dbReference type="AlphaFoldDB" id="A0A2T3A916"/>
<protein>
    <submittedName>
        <fullName evidence="2">Uncharacterized protein</fullName>
    </submittedName>
</protein>
<sequence length="194" mass="21483">MMQKKQRQSSTSALQNLKSGIGSLSYASAKTNLPRFNRLLAMYFCSLEQTVVQMQKQIPKWGTSKSTILETRAREAVTVFSVNDTLAKESVSLCSFRLCITNQQAARLQYYTPSEPYGLTRPCEPCEASPVQPSIHCQSDVSFRSESCILAMKEAYYTRAILITVSICVIPYLVSTTQNASASLPVSGELRQSA</sequence>
<name>A0A2T3A916_9PEZI</name>
<proteinExistence type="predicted"/>
<evidence type="ECO:0000313" key="2">
    <source>
        <dbReference type="EMBL" id="PSR87040.1"/>
    </source>
</evidence>
<accession>A0A2T3A916</accession>
<keyword evidence="1" id="KW-0812">Transmembrane</keyword>
<dbReference type="EMBL" id="KZ678434">
    <property type="protein sequence ID" value="PSR87040.1"/>
    <property type="molecule type" value="Genomic_DNA"/>
</dbReference>
<feature type="transmembrane region" description="Helical" evidence="1">
    <location>
        <begin position="156"/>
        <end position="174"/>
    </location>
</feature>